<evidence type="ECO:0000259" key="8">
    <source>
        <dbReference type="PROSITE" id="PS50939"/>
    </source>
</evidence>
<dbReference type="NCBIfam" id="TIGR03987">
    <property type="entry name" value="HsmA family protein"/>
    <property type="match status" value="1"/>
</dbReference>
<keyword evidence="6 7" id="KW-0472">Membrane</keyword>
<dbReference type="EMBL" id="CP086239">
    <property type="protein sequence ID" value="WAG62739.1"/>
    <property type="molecule type" value="Genomic_DNA"/>
</dbReference>
<feature type="transmembrane region" description="Helical" evidence="7">
    <location>
        <begin position="66"/>
        <end position="84"/>
    </location>
</feature>
<evidence type="ECO:0000256" key="6">
    <source>
        <dbReference type="ARBA" id="ARBA00023136"/>
    </source>
</evidence>
<dbReference type="Proteomes" id="UP001164733">
    <property type="component" value="Chromosome"/>
</dbReference>
<accession>A0AA47I9R5</accession>
<keyword evidence="4" id="KW-0249">Electron transport</keyword>
<organism evidence="9 10">
    <name type="scientific">Clostridium estertheticum</name>
    <dbReference type="NCBI Taxonomy" id="238834"/>
    <lineage>
        <taxon>Bacteria</taxon>
        <taxon>Bacillati</taxon>
        <taxon>Bacillota</taxon>
        <taxon>Clostridia</taxon>
        <taxon>Eubacteriales</taxon>
        <taxon>Clostridiaceae</taxon>
        <taxon>Clostridium</taxon>
    </lineage>
</organism>
<gene>
    <name evidence="9" type="ORF">LL038_11110</name>
</gene>
<dbReference type="GO" id="GO:0016020">
    <property type="term" value="C:membrane"/>
    <property type="evidence" value="ECO:0007669"/>
    <property type="project" value="UniProtKB-SubCell"/>
</dbReference>
<dbReference type="PROSITE" id="PS50939">
    <property type="entry name" value="CYTOCHROME_B561"/>
    <property type="match status" value="1"/>
</dbReference>
<dbReference type="InterPro" id="IPR023813">
    <property type="entry name" value="HsmA-like"/>
</dbReference>
<dbReference type="AlphaFoldDB" id="A0AA47I9R5"/>
<feature type="transmembrane region" description="Helical" evidence="7">
    <location>
        <begin position="6"/>
        <end position="22"/>
    </location>
</feature>
<evidence type="ECO:0000256" key="2">
    <source>
        <dbReference type="ARBA" id="ARBA00022448"/>
    </source>
</evidence>
<dbReference type="RefSeq" id="WP_216125133.1">
    <property type="nucleotide sequence ID" value="NZ_CP086239.1"/>
</dbReference>
<evidence type="ECO:0000313" key="9">
    <source>
        <dbReference type="EMBL" id="WAG62739.1"/>
    </source>
</evidence>
<protein>
    <submittedName>
        <fullName evidence="9">TIGR03987 family protein</fullName>
    </submittedName>
</protein>
<keyword evidence="3 7" id="KW-0812">Transmembrane</keyword>
<evidence type="ECO:0000256" key="4">
    <source>
        <dbReference type="ARBA" id="ARBA00022982"/>
    </source>
</evidence>
<keyword evidence="2" id="KW-0813">Transport</keyword>
<feature type="domain" description="Cytochrome b561" evidence="8">
    <location>
        <begin position="1"/>
        <end position="119"/>
    </location>
</feature>
<comment type="subcellular location">
    <subcellularLocation>
        <location evidence="1">Membrane</location>
    </subcellularLocation>
</comment>
<proteinExistence type="predicted"/>
<evidence type="ECO:0000256" key="7">
    <source>
        <dbReference type="SAM" id="Phobius"/>
    </source>
</evidence>
<feature type="transmembrane region" description="Helical" evidence="7">
    <location>
        <begin position="96"/>
        <end position="114"/>
    </location>
</feature>
<evidence type="ECO:0000256" key="1">
    <source>
        <dbReference type="ARBA" id="ARBA00004370"/>
    </source>
</evidence>
<keyword evidence="5 7" id="KW-1133">Transmembrane helix</keyword>
<reference evidence="9" key="1">
    <citation type="submission" date="2021-11" db="EMBL/GenBank/DDBJ databases">
        <title>Clostridia strains as spoilage organisms.</title>
        <authorList>
            <person name="Wambui J."/>
            <person name="Stevens M.J.A."/>
            <person name="Stephan R."/>
        </authorList>
    </citation>
    <scope>NUCLEOTIDE SEQUENCE</scope>
    <source>
        <strain evidence="9">CF009</strain>
    </source>
</reference>
<dbReference type="InterPro" id="IPR006593">
    <property type="entry name" value="Cyt_b561/ferric_Rdtase_TM"/>
</dbReference>
<evidence type="ECO:0000313" key="10">
    <source>
        <dbReference type="Proteomes" id="UP001164733"/>
    </source>
</evidence>
<feature type="transmembrane region" description="Helical" evidence="7">
    <location>
        <begin position="34"/>
        <end position="54"/>
    </location>
</feature>
<evidence type="ECO:0000256" key="5">
    <source>
        <dbReference type="ARBA" id="ARBA00022989"/>
    </source>
</evidence>
<name>A0AA47I9R5_9CLOT</name>
<evidence type="ECO:0000256" key="3">
    <source>
        <dbReference type="ARBA" id="ARBA00022692"/>
    </source>
</evidence>
<sequence length="119" mass="13448">MLVISIILVNLALIFYTISILNEVKEKVLRSWHVVMFFIGLTCDIVGTLIMYELGGGILKTGIHDILGFIALLLMLANTIGSVLILKKYKNLLNKFYKFSAFAWVIWIISYILGVTTHI</sequence>